<dbReference type="AlphaFoldDB" id="A0A1H0LSJ1"/>
<keyword evidence="2" id="KW-1185">Reference proteome</keyword>
<dbReference type="RefSeq" id="WP_089652173.1">
    <property type="nucleotide sequence ID" value="NZ_FNIZ01000007.1"/>
</dbReference>
<dbReference type="STRING" id="240303.SAMN05421677_107107"/>
<dbReference type="OrthoDB" id="3286086at2"/>
<dbReference type="Gene3D" id="1.50.10.20">
    <property type="match status" value="1"/>
</dbReference>
<protein>
    <recommendedName>
        <fullName evidence="3">Prenyltransferase and squalene oxidase repeat-containing protein</fullName>
    </recommendedName>
</protein>
<reference evidence="2" key="1">
    <citation type="submission" date="2016-10" db="EMBL/GenBank/DDBJ databases">
        <authorList>
            <person name="Varghese N."/>
            <person name="Submissions S."/>
        </authorList>
    </citation>
    <scope>NUCLEOTIDE SEQUENCE [LARGE SCALE GENOMIC DNA]</scope>
    <source>
        <strain evidence="2">CGMCC 1.3703</strain>
    </source>
</reference>
<organism evidence="1 2">
    <name type="scientific">Halobacillus aidingensis</name>
    <dbReference type="NCBI Taxonomy" id="240303"/>
    <lineage>
        <taxon>Bacteria</taxon>
        <taxon>Bacillati</taxon>
        <taxon>Bacillota</taxon>
        <taxon>Bacilli</taxon>
        <taxon>Bacillales</taxon>
        <taxon>Bacillaceae</taxon>
        <taxon>Halobacillus</taxon>
    </lineage>
</organism>
<evidence type="ECO:0000313" key="2">
    <source>
        <dbReference type="Proteomes" id="UP000198860"/>
    </source>
</evidence>
<evidence type="ECO:0000313" key="1">
    <source>
        <dbReference type="EMBL" id="SDO71011.1"/>
    </source>
</evidence>
<dbReference type="Proteomes" id="UP000198860">
    <property type="component" value="Unassembled WGS sequence"/>
</dbReference>
<dbReference type="EMBL" id="FNIZ01000007">
    <property type="protein sequence ID" value="SDO71011.1"/>
    <property type="molecule type" value="Genomic_DNA"/>
</dbReference>
<dbReference type="SUPFAM" id="SSF48239">
    <property type="entry name" value="Terpenoid cyclases/Protein prenyltransferases"/>
    <property type="match status" value="1"/>
</dbReference>
<name>A0A1H0LSJ1_HALAD</name>
<dbReference type="InterPro" id="IPR008930">
    <property type="entry name" value="Terpenoid_cyclase/PrenylTrfase"/>
</dbReference>
<proteinExistence type="predicted"/>
<evidence type="ECO:0008006" key="3">
    <source>
        <dbReference type="Google" id="ProtNLM"/>
    </source>
</evidence>
<sequence>MRMDKETVALTSKWIKRNARPLEAARWHALMEGGLKSEVIHYIRAFQNEDGGFGHDIEPDFWLPESSPMATWAAGQYLFELDVASKERVVLDMISYLLETYDEETGMWPSVLPEHNNHPHAPWWHWKEGVQQNWMFNPGAELAGFLIHWSYKDSEAAKTGWASVEKAVAHLMAIDLMDFHEVNCFQRLMNVLFRHKDKVAAHTPFTFEEVNAKTVLLAERCIEKDPHNWGSSYKPLPLDLIHSPKHILAEKHPELLKENLDFYLETMNEDGVWDLTWDWGDGSEASAVSKRQWQGILAVDRYQKLKAFGRLPE</sequence>
<gene>
    <name evidence="1" type="ORF">SAMN05421677_107107</name>
</gene>
<accession>A0A1H0LSJ1</accession>